<organism evidence="1 2">
    <name type="scientific">Popillia japonica</name>
    <name type="common">Japanese beetle</name>
    <dbReference type="NCBI Taxonomy" id="7064"/>
    <lineage>
        <taxon>Eukaryota</taxon>
        <taxon>Metazoa</taxon>
        <taxon>Ecdysozoa</taxon>
        <taxon>Arthropoda</taxon>
        <taxon>Hexapoda</taxon>
        <taxon>Insecta</taxon>
        <taxon>Pterygota</taxon>
        <taxon>Neoptera</taxon>
        <taxon>Endopterygota</taxon>
        <taxon>Coleoptera</taxon>
        <taxon>Polyphaga</taxon>
        <taxon>Scarabaeiformia</taxon>
        <taxon>Scarabaeidae</taxon>
        <taxon>Rutelinae</taxon>
        <taxon>Popillia</taxon>
    </lineage>
</organism>
<reference evidence="1 2" key="1">
    <citation type="journal article" date="2024" name="BMC Genomics">
        <title>De novo assembly and annotation of Popillia japonica's genome with initial clues to its potential as an invasive pest.</title>
        <authorList>
            <person name="Cucini C."/>
            <person name="Boschi S."/>
            <person name="Funari R."/>
            <person name="Cardaioli E."/>
            <person name="Iannotti N."/>
            <person name="Marturano G."/>
            <person name="Paoli F."/>
            <person name="Bruttini M."/>
            <person name="Carapelli A."/>
            <person name="Frati F."/>
            <person name="Nardi F."/>
        </authorList>
    </citation>
    <scope>NUCLEOTIDE SEQUENCE [LARGE SCALE GENOMIC DNA]</scope>
    <source>
        <strain evidence="1">DMR45628</strain>
    </source>
</reference>
<protein>
    <recommendedName>
        <fullName evidence="3">Transposase</fullName>
    </recommendedName>
</protein>
<keyword evidence="2" id="KW-1185">Reference proteome</keyword>
<sequence length="146" mass="16383">MKCCYERKDGSENWLNVAKNFGTIEFITTQQQYNLPKLVVGNRTKCKQVFPKSWDVDVKPQAHSAAQAEEVGTLFPSTSTPAKTMEYLGFIIDHTGISKRQVGTLFPSTSTPAKTMEYLGFIIDHTGISKRHIQAKVKKQRGEEGD</sequence>
<accession>A0AAW1IR75</accession>
<gene>
    <name evidence="1" type="ORF">QE152_g35116</name>
</gene>
<evidence type="ECO:0008006" key="3">
    <source>
        <dbReference type="Google" id="ProtNLM"/>
    </source>
</evidence>
<evidence type="ECO:0000313" key="1">
    <source>
        <dbReference type="EMBL" id="KAK9692526.1"/>
    </source>
</evidence>
<name>A0AAW1IR75_POPJA</name>
<evidence type="ECO:0000313" key="2">
    <source>
        <dbReference type="Proteomes" id="UP001458880"/>
    </source>
</evidence>
<dbReference type="AlphaFoldDB" id="A0AAW1IR75"/>
<dbReference type="EMBL" id="JASPKY010000578">
    <property type="protein sequence ID" value="KAK9692526.1"/>
    <property type="molecule type" value="Genomic_DNA"/>
</dbReference>
<dbReference type="Proteomes" id="UP001458880">
    <property type="component" value="Unassembled WGS sequence"/>
</dbReference>
<proteinExistence type="predicted"/>
<comment type="caution">
    <text evidence="1">The sequence shown here is derived from an EMBL/GenBank/DDBJ whole genome shotgun (WGS) entry which is preliminary data.</text>
</comment>